<dbReference type="EMBL" id="CP023068">
    <property type="protein sequence ID" value="ASY66446.1"/>
    <property type="molecule type" value="Genomic_DNA"/>
</dbReference>
<evidence type="ECO:0000256" key="5">
    <source>
        <dbReference type="ARBA" id="ARBA00023002"/>
    </source>
</evidence>
<dbReference type="InterPro" id="IPR016162">
    <property type="entry name" value="Ald_DH_N"/>
</dbReference>
<dbReference type="Pfam" id="PF00171">
    <property type="entry name" value="Aldedh"/>
    <property type="match status" value="1"/>
</dbReference>
<evidence type="ECO:0000259" key="7">
    <source>
        <dbReference type="Pfam" id="PF00171"/>
    </source>
</evidence>
<gene>
    <name evidence="8" type="ORF">SJ05684_b54640</name>
</gene>
<dbReference type="STRING" id="716928.GCA_000261485_05308"/>
<keyword evidence="4" id="KW-0630">Potassium</keyword>
<evidence type="ECO:0000256" key="3">
    <source>
        <dbReference type="ARBA" id="ARBA00022857"/>
    </source>
</evidence>
<evidence type="ECO:0000256" key="4">
    <source>
        <dbReference type="ARBA" id="ARBA00022958"/>
    </source>
</evidence>
<reference evidence="8 9" key="1">
    <citation type="submission" date="2017-08" db="EMBL/GenBank/DDBJ databases">
        <title>Multipartite genome sequences of Sinorhizobium species nodulating soybeans.</title>
        <authorList>
            <person name="Tian C.F."/>
        </authorList>
    </citation>
    <scope>NUCLEOTIDE SEQUENCE [LARGE SCALE GENOMIC DNA]</scope>
    <source>
        <strain evidence="8 9">CCBAU 05684</strain>
        <plasmid evidence="9">psj05684b</plasmid>
    </source>
</reference>
<dbReference type="KEGG" id="esj:SJ05684_b54640"/>
<dbReference type="FunFam" id="3.40.605.10:FF:000007">
    <property type="entry name" value="NAD/NADP-dependent betaine aldehyde dehydrogenase"/>
    <property type="match status" value="1"/>
</dbReference>
<accession>A0A249PKX8</accession>
<geneLocation type="plasmid" evidence="9">
    <name>psj05684b</name>
</geneLocation>
<dbReference type="Gene3D" id="3.40.605.10">
    <property type="entry name" value="Aldehyde Dehydrogenase, Chain A, domain 1"/>
    <property type="match status" value="1"/>
</dbReference>
<evidence type="ECO:0000256" key="1">
    <source>
        <dbReference type="ARBA" id="ARBA00009986"/>
    </source>
</evidence>
<comment type="similarity">
    <text evidence="1">Belongs to the aldehyde dehydrogenase family.</text>
</comment>
<dbReference type="GO" id="GO:0016620">
    <property type="term" value="F:oxidoreductase activity, acting on the aldehyde or oxo group of donors, NAD or NADP as acceptor"/>
    <property type="evidence" value="ECO:0007669"/>
    <property type="project" value="InterPro"/>
</dbReference>
<evidence type="ECO:0000313" key="9">
    <source>
        <dbReference type="Proteomes" id="UP000217211"/>
    </source>
</evidence>
<evidence type="ECO:0000256" key="6">
    <source>
        <dbReference type="ARBA" id="ARBA00023097"/>
    </source>
</evidence>
<keyword evidence="6" id="KW-0558">Oxidation</keyword>
<keyword evidence="5" id="KW-0560">Oxidoreductase</keyword>
<keyword evidence="2" id="KW-0479">Metal-binding</keyword>
<protein>
    <submittedName>
        <fullName evidence="8">Aldehyde dehydrogenase</fullName>
    </submittedName>
</protein>
<proteinExistence type="inferred from homology"/>
<dbReference type="InterPro" id="IPR015590">
    <property type="entry name" value="Aldehyde_DH_dom"/>
</dbReference>
<keyword evidence="9" id="KW-1185">Reference proteome</keyword>
<dbReference type="SUPFAM" id="SSF53720">
    <property type="entry name" value="ALDH-like"/>
    <property type="match status" value="1"/>
</dbReference>
<name>A0A249PKX8_9HYPH</name>
<dbReference type="CDD" id="cd07138">
    <property type="entry name" value="ALDH_CddD_SSP0762"/>
    <property type="match status" value="1"/>
</dbReference>
<evidence type="ECO:0000313" key="8">
    <source>
        <dbReference type="EMBL" id="ASY66446.1"/>
    </source>
</evidence>
<keyword evidence="8" id="KW-0614">Plasmid</keyword>
<dbReference type="GO" id="GO:0046872">
    <property type="term" value="F:metal ion binding"/>
    <property type="evidence" value="ECO:0007669"/>
    <property type="project" value="UniProtKB-KW"/>
</dbReference>
<dbReference type="FunFam" id="3.40.309.10:FF:000012">
    <property type="entry name" value="Betaine aldehyde dehydrogenase"/>
    <property type="match status" value="1"/>
</dbReference>
<dbReference type="PANTHER" id="PTHR42804:SF1">
    <property type="entry name" value="ALDEHYDE DEHYDROGENASE-RELATED"/>
    <property type="match status" value="1"/>
</dbReference>
<dbReference type="eggNOG" id="COG1012">
    <property type="taxonomic scope" value="Bacteria"/>
</dbReference>
<dbReference type="InterPro" id="IPR016163">
    <property type="entry name" value="Ald_DH_C"/>
</dbReference>
<dbReference type="Proteomes" id="UP000217211">
    <property type="component" value="Plasmid pSJ05684b"/>
</dbReference>
<dbReference type="Gene3D" id="3.40.309.10">
    <property type="entry name" value="Aldehyde Dehydrogenase, Chain A, domain 2"/>
    <property type="match status" value="1"/>
</dbReference>
<keyword evidence="3" id="KW-0521">NADP</keyword>
<dbReference type="PANTHER" id="PTHR42804">
    <property type="entry name" value="ALDEHYDE DEHYDROGENASE"/>
    <property type="match status" value="1"/>
</dbReference>
<dbReference type="InterPro" id="IPR016161">
    <property type="entry name" value="Ald_DH/histidinol_DH"/>
</dbReference>
<evidence type="ECO:0000256" key="2">
    <source>
        <dbReference type="ARBA" id="ARBA00022723"/>
    </source>
</evidence>
<organism evidence="8 9">
    <name type="scientific">Sinorhizobium sojae CCBAU 05684</name>
    <dbReference type="NCBI Taxonomy" id="716928"/>
    <lineage>
        <taxon>Bacteria</taxon>
        <taxon>Pseudomonadati</taxon>
        <taxon>Pseudomonadota</taxon>
        <taxon>Alphaproteobacteria</taxon>
        <taxon>Hyphomicrobiales</taxon>
        <taxon>Rhizobiaceae</taxon>
        <taxon>Sinorhizobium/Ensifer group</taxon>
        <taxon>Sinorhizobium</taxon>
    </lineage>
</organism>
<dbReference type="AlphaFoldDB" id="A0A249PKX8"/>
<feature type="domain" description="Aldehyde dehydrogenase" evidence="7">
    <location>
        <begin position="17"/>
        <end position="473"/>
    </location>
</feature>
<sequence>MMITERGTQFYIGGEWQEYADATSLPVVDPASERVIGHIAAGEANHVDLAVAAARKAFPAFSQSSVSERLELLGRVYALLNERAELFAEALVMEMGAAISFARASQFFFAAEHVRVQMEVLEKYPFLTINGQTATAKEPIGVCALITPWNWPLYQITAKAAPAIAAGCTVVLKPSELSPYSALLFAQLMHDAGTPPGVFNLVNGTGDSVGAALAGHPDVDMISITGSTRAGVLVAQAAAPTVKRVVQELGGKSPNILLDDADFAEAVPKGVLAGMRNVGQSCSAPTRMLVPAHRLAEVEALAGKTGRAIRVGDPRDPETAMGPIANRAQYERVQAMIRAGIDEGAKLLCGGLGRPAGQDRGFFAQPTIFSEVRPDMRIAREEIFGPVLVIIPYRDEEEAIAIANDTVYGLGAHVQSSDPGRARRVASRIRAGQVHINYPAWDGTAAFGGYKRSGNGREYGVHGLEEYLETKAILGY</sequence>